<name>A0A1B6GZW4_9HEMI</name>
<dbReference type="AlphaFoldDB" id="A0A1B6GZW4"/>
<feature type="region of interest" description="Disordered" evidence="1">
    <location>
        <begin position="52"/>
        <end position="75"/>
    </location>
</feature>
<gene>
    <name evidence="2" type="ORF">g.47705</name>
</gene>
<dbReference type="EMBL" id="GECZ01001841">
    <property type="protein sequence ID" value="JAS67928.1"/>
    <property type="molecule type" value="Transcribed_RNA"/>
</dbReference>
<protein>
    <submittedName>
        <fullName evidence="2">Uncharacterized protein</fullName>
    </submittedName>
</protein>
<reference evidence="2" key="1">
    <citation type="submission" date="2015-11" db="EMBL/GenBank/DDBJ databases">
        <title>De novo transcriptome assembly of four potential Pierce s Disease insect vectors from Arizona vineyards.</title>
        <authorList>
            <person name="Tassone E.E."/>
        </authorList>
    </citation>
    <scope>NUCLEOTIDE SEQUENCE</scope>
</reference>
<organism evidence="2">
    <name type="scientific">Cuerna arida</name>
    <dbReference type="NCBI Taxonomy" id="1464854"/>
    <lineage>
        <taxon>Eukaryota</taxon>
        <taxon>Metazoa</taxon>
        <taxon>Ecdysozoa</taxon>
        <taxon>Arthropoda</taxon>
        <taxon>Hexapoda</taxon>
        <taxon>Insecta</taxon>
        <taxon>Pterygota</taxon>
        <taxon>Neoptera</taxon>
        <taxon>Paraneoptera</taxon>
        <taxon>Hemiptera</taxon>
        <taxon>Auchenorrhyncha</taxon>
        <taxon>Membracoidea</taxon>
        <taxon>Cicadellidae</taxon>
        <taxon>Cicadellinae</taxon>
        <taxon>Proconiini</taxon>
        <taxon>Cuerna</taxon>
    </lineage>
</organism>
<evidence type="ECO:0000313" key="2">
    <source>
        <dbReference type="EMBL" id="JAS67928.1"/>
    </source>
</evidence>
<proteinExistence type="predicted"/>
<accession>A0A1B6GZW4</accession>
<evidence type="ECO:0000256" key="1">
    <source>
        <dbReference type="SAM" id="MobiDB-lite"/>
    </source>
</evidence>
<sequence length="125" mass="13638">MAEVAVDKVDVVAEDKEVCEIPVEKPVAEIIDENSTSDEPLVKECKTVENGTAKNGNAVHDVENDDNSIDDSTNGVCNLKRKSISEDKVSDEKDSVVEKKLKVDEVDKNEKPVAEVKNGDVEKVV</sequence>